<dbReference type="EMBL" id="JBBEST010000001">
    <property type="protein sequence ID" value="MFM1345277.1"/>
    <property type="molecule type" value="Genomic_DNA"/>
</dbReference>
<keyword evidence="2" id="KW-1185">Reference proteome</keyword>
<sequence>MANRLFESISFSHSEIEIINQIKLILKTFSVPDNKINDAFHNISGAFFEHKYKVVKNSKKITITYEEFRNNLGIDRIIQITRNCINSFDQYYQFESAYPENIDSKISYKQLQDIRINPNAVMKYINEMAKTEAFIQKLLSDGELTKKEEDLIYNKLFDEWESQHTIKYITESYSEINPVHISSAVSICLELISKCEITVENNKLPRSMTTGAFLILSDEPRIGWLQHWESIYK</sequence>
<reference evidence="1 2" key="1">
    <citation type="journal article" date="2024" name="Infect. Genet. Evol.">
        <title>Characteristics and comparative genome analysis of Yersinia enterocolitica and related species associated with human infections in Switzerland 2019-2023.</title>
        <authorList>
            <person name="Stevens M.J.A."/>
            <person name="Horlbog J.A."/>
            <person name="Diethelm A."/>
            <person name="Stephan R."/>
            <person name="Nuesch-Inderbinen M."/>
        </authorList>
    </citation>
    <scope>NUCLEOTIDE SEQUENCE [LARGE SCALE GENOMIC DNA]</scope>
    <source>
        <strain evidence="1 2">N20-0302</strain>
    </source>
</reference>
<name>A0ABW9ETG4_9GAMM</name>
<gene>
    <name evidence="1" type="ORF">WFP14_01750</name>
</gene>
<organism evidence="1 2">
    <name type="scientific">Yersinia proxima</name>
    <dbReference type="NCBI Taxonomy" id="2890316"/>
    <lineage>
        <taxon>Bacteria</taxon>
        <taxon>Pseudomonadati</taxon>
        <taxon>Pseudomonadota</taxon>
        <taxon>Gammaproteobacteria</taxon>
        <taxon>Enterobacterales</taxon>
        <taxon>Yersiniaceae</taxon>
        <taxon>Yersinia</taxon>
    </lineage>
</organism>
<dbReference type="RefSeq" id="WP_408573300.1">
    <property type="nucleotide sequence ID" value="NZ_JBBEST010000001.1"/>
</dbReference>
<comment type="caution">
    <text evidence="1">The sequence shown here is derived from an EMBL/GenBank/DDBJ whole genome shotgun (WGS) entry which is preliminary data.</text>
</comment>
<dbReference type="Proteomes" id="UP001629523">
    <property type="component" value="Unassembled WGS sequence"/>
</dbReference>
<evidence type="ECO:0000313" key="2">
    <source>
        <dbReference type="Proteomes" id="UP001629523"/>
    </source>
</evidence>
<proteinExistence type="predicted"/>
<protein>
    <submittedName>
        <fullName evidence="1">Uncharacterized protein</fullName>
    </submittedName>
</protein>
<evidence type="ECO:0000313" key="1">
    <source>
        <dbReference type="EMBL" id="MFM1345277.1"/>
    </source>
</evidence>
<accession>A0ABW9ETG4</accession>